<evidence type="ECO:0000256" key="3">
    <source>
        <dbReference type="SAM" id="SignalP"/>
    </source>
</evidence>
<dbReference type="InterPro" id="IPR011990">
    <property type="entry name" value="TPR-like_helical_dom_sf"/>
</dbReference>
<sequence>MQYKPYAILLCSIAINSSCWATNTSHDLNGPSHSATQQVPATTLRSIQHDIRNWKLQPAGEKLQQALTQYPQSAQLALLQGKFCYLSEPRQFAAAINALNRAEELGLKDPELYFYRASAKSQPTEPYLMRKQPDYRGAVADFRRAAQLNSERDLRFNIVQALFEAGEYAQALDAANAFLKHKPSIALIADMRMLKGNILAELERHEEALVSYKKAKRQYGYLDKLYYFQAVSLLALNKLQQALEIVDTGIEKGRHHLRELHYIRGVILYQQAKYHAAFDEFSQAWQYQTKWALPLLGCYNSLIQAEQKLDPTRFLDQALALDPMVVIHFHQQDLLKL</sequence>
<gene>
    <name evidence="4" type="ORF">HR45_04660</name>
</gene>
<dbReference type="EMBL" id="JPEO01000002">
    <property type="protein sequence ID" value="KFZ38717.1"/>
    <property type="molecule type" value="Genomic_DNA"/>
</dbReference>
<feature type="chain" id="PRO_5001905995" evidence="3">
    <location>
        <begin position="22"/>
        <end position="337"/>
    </location>
</feature>
<reference evidence="4 5" key="1">
    <citation type="submission" date="2014-06" db="EMBL/GenBank/DDBJ databases">
        <title>Shewanella sp. YQH10.</title>
        <authorList>
            <person name="Liu Y."/>
            <person name="Zeng R."/>
        </authorList>
    </citation>
    <scope>NUCLEOTIDE SEQUENCE [LARGE SCALE GENOMIC DNA]</scope>
    <source>
        <strain evidence="4 5">YQH10</strain>
    </source>
</reference>
<dbReference type="Gene3D" id="1.25.40.10">
    <property type="entry name" value="Tetratricopeptide repeat domain"/>
    <property type="match status" value="2"/>
</dbReference>
<keyword evidence="2" id="KW-0802">TPR repeat</keyword>
<name>A0A094JHM3_9GAMM</name>
<organism evidence="4 5">
    <name type="scientific">Shewanella mangrovi</name>
    <dbReference type="NCBI Taxonomy" id="1515746"/>
    <lineage>
        <taxon>Bacteria</taxon>
        <taxon>Pseudomonadati</taxon>
        <taxon>Pseudomonadota</taxon>
        <taxon>Gammaproteobacteria</taxon>
        <taxon>Alteromonadales</taxon>
        <taxon>Shewanellaceae</taxon>
        <taxon>Shewanella</taxon>
    </lineage>
</organism>
<accession>A0A094JHM3</accession>
<dbReference type="RefSeq" id="WP_037440082.1">
    <property type="nucleotide sequence ID" value="NZ_JPEO01000002.1"/>
</dbReference>
<comment type="caution">
    <text evidence="4">The sequence shown here is derived from an EMBL/GenBank/DDBJ whole genome shotgun (WGS) entry which is preliminary data.</text>
</comment>
<keyword evidence="5" id="KW-1185">Reference proteome</keyword>
<evidence type="ECO:0000256" key="2">
    <source>
        <dbReference type="ARBA" id="ARBA00022803"/>
    </source>
</evidence>
<keyword evidence="1" id="KW-0677">Repeat</keyword>
<evidence type="ECO:0000313" key="4">
    <source>
        <dbReference type="EMBL" id="KFZ38717.1"/>
    </source>
</evidence>
<dbReference type="Proteomes" id="UP000029264">
    <property type="component" value="Unassembled WGS sequence"/>
</dbReference>
<evidence type="ECO:0000256" key="1">
    <source>
        <dbReference type="ARBA" id="ARBA00022737"/>
    </source>
</evidence>
<proteinExistence type="predicted"/>
<dbReference type="Pfam" id="PF13432">
    <property type="entry name" value="TPR_16"/>
    <property type="match status" value="1"/>
</dbReference>
<dbReference type="PANTHER" id="PTHR44943">
    <property type="entry name" value="CELLULOSE SYNTHASE OPERON PROTEIN C"/>
    <property type="match status" value="1"/>
</dbReference>
<evidence type="ECO:0000313" key="5">
    <source>
        <dbReference type="Proteomes" id="UP000029264"/>
    </source>
</evidence>
<protein>
    <submittedName>
        <fullName evidence="4">Uncharacterized protein</fullName>
    </submittedName>
</protein>
<dbReference type="InterPro" id="IPR019734">
    <property type="entry name" value="TPR_rpt"/>
</dbReference>
<dbReference type="PANTHER" id="PTHR44943:SF4">
    <property type="entry name" value="TPR REPEAT-CONTAINING PROTEIN MJ0798"/>
    <property type="match status" value="1"/>
</dbReference>
<dbReference type="eggNOG" id="COG0457">
    <property type="taxonomic scope" value="Bacteria"/>
</dbReference>
<feature type="signal peptide" evidence="3">
    <location>
        <begin position="1"/>
        <end position="21"/>
    </location>
</feature>
<dbReference type="OrthoDB" id="1971692at2"/>
<dbReference type="SMART" id="SM00028">
    <property type="entry name" value="TPR"/>
    <property type="match status" value="4"/>
</dbReference>
<dbReference type="SUPFAM" id="SSF48452">
    <property type="entry name" value="TPR-like"/>
    <property type="match status" value="2"/>
</dbReference>
<dbReference type="AlphaFoldDB" id="A0A094JHM3"/>
<keyword evidence="3" id="KW-0732">Signal</keyword>
<dbReference type="STRING" id="1515746.HR45_04660"/>
<dbReference type="InterPro" id="IPR051685">
    <property type="entry name" value="Ycf3/AcsC/BcsC/TPR_MFPF"/>
</dbReference>